<dbReference type="Gene3D" id="2.30.40.10">
    <property type="entry name" value="Urease, subunit C, domain 1"/>
    <property type="match status" value="1"/>
</dbReference>
<dbReference type="OrthoDB" id="9782972at2"/>
<evidence type="ECO:0000313" key="3">
    <source>
        <dbReference type="Proteomes" id="UP000193553"/>
    </source>
</evidence>
<dbReference type="Pfam" id="PF01979">
    <property type="entry name" value="Amidohydro_1"/>
    <property type="match status" value="1"/>
</dbReference>
<dbReference type="FunFam" id="3.20.20.140:FF:000084">
    <property type="entry name" value="Peptidase M38"/>
    <property type="match status" value="1"/>
</dbReference>
<evidence type="ECO:0000259" key="1">
    <source>
        <dbReference type="Pfam" id="PF01979"/>
    </source>
</evidence>
<dbReference type="GO" id="GO:0016810">
    <property type="term" value="F:hydrolase activity, acting on carbon-nitrogen (but not peptide) bonds"/>
    <property type="evidence" value="ECO:0007669"/>
    <property type="project" value="InterPro"/>
</dbReference>
<dbReference type="SUPFAM" id="SSF51338">
    <property type="entry name" value="Composite domain of metallo-dependent hydrolases"/>
    <property type="match status" value="2"/>
</dbReference>
<evidence type="ECO:0000313" key="2">
    <source>
        <dbReference type="EMBL" id="OSJ03187.1"/>
    </source>
</evidence>
<dbReference type="InterPro" id="IPR032466">
    <property type="entry name" value="Metal_Hydrolase"/>
</dbReference>
<dbReference type="EMBL" id="NAFI01000187">
    <property type="protein sequence ID" value="OSJ03187.1"/>
    <property type="molecule type" value="Genomic_DNA"/>
</dbReference>
<dbReference type="Proteomes" id="UP000193553">
    <property type="component" value="Unassembled WGS sequence"/>
</dbReference>
<dbReference type="InterPro" id="IPR011059">
    <property type="entry name" value="Metal-dep_hydrolase_composite"/>
</dbReference>
<comment type="caution">
    <text evidence="2">The sequence shown here is derived from an EMBL/GenBank/DDBJ whole genome shotgun (WGS) entry which is preliminary data.</text>
</comment>
<dbReference type="Gene3D" id="3.20.20.140">
    <property type="entry name" value="Metal-dependent hydrolases"/>
    <property type="match status" value="1"/>
</dbReference>
<dbReference type="PANTHER" id="PTHR43135">
    <property type="entry name" value="ALPHA-D-RIBOSE 1-METHYLPHOSPHONATE 5-TRIPHOSPHATE DIPHOSPHATASE"/>
    <property type="match status" value="1"/>
</dbReference>
<dbReference type="RefSeq" id="WP_085361853.1">
    <property type="nucleotide sequence ID" value="NZ_NAFD01000192.1"/>
</dbReference>
<dbReference type="InterPro" id="IPR057744">
    <property type="entry name" value="OTAase-like"/>
</dbReference>
<dbReference type="PANTHER" id="PTHR43135:SF3">
    <property type="entry name" value="ALPHA-D-RIBOSE 1-METHYLPHOSPHONATE 5-TRIPHOSPHATE DIPHOSPHATASE"/>
    <property type="match status" value="1"/>
</dbReference>
<organism evidence="2 3">
    <name type="scientific">Bradyrhizobium canariense</name>
    <dbReference type="NCBI Taxonomy" id="255045"/>
    <lineage>
        <taxon>Bacteria</taxon>
        <taxon>Pseudomonadati</taxon>
        <taxon>Pseudomonadota</taxon>
        <taxon>Alphaproteobacteria</taxon>
        <taxon>Hyphomicrobiales</taxon>
        <taxon>Nitrobacteraceae</taxon>
        <taxon>Bradyrhizobium</taxon>
    </lineage>
</organism>
<feature type="domain" description="Amidohydrolase-related" evidence="1">
    <location>
        <begin position="54"/>
        <end position="408"/>
    </location>
</feature>
<gene>
    <name evidence="2" type="ORF">BSZ18_32110</name>
</gene>
<dbReference type="InterPro" id="IPR006680">
    <property type="entry name" value="Amidohydro-rel"/>
</dbReference>
<accession>A0A1X3FGN2</accession>
<protein>
    <submittedName>
        <fullName evidence="2">Peptidase M38</fullName>
    </submittedName>
</protein>
<name>A0A1X3FGN2_9BRAD</name>
<dbReference type="SUPFAM" id="SSF51556">
    <property type="entry name" value="Metallo-dependent hydrolases"/>
    <property type="match status" value="1"/>
</dbReference>
<dbReference type="InterPro" id="IPR051781">
    <property type="entry name" value="Metallo-dep_Hydrolase"/>
</dbReference>
<proteinExistence type="predicted"/>
<dbReference type="CDD" id="cd01299">
    <property type="entry name" value="Met_dep_hydrolase_A"/>
    <property type="match status" value="1"/>
</dbReference>
<dbReference type="AlphaFoldDB" id="A0A1X3FGN2"/>
<sequence length="417" mass="44419">MSRVLFKNAALLDPLQPDLLEGHHVLVEDGLIKEVSDRPLQVETDRTVDLKGKTLMPGLIDLHVHAIAVELNLAQQVHMPNVLVTLRSTLLLRGMLRRGFTTVRDAGGAGHALKQAIETGLTDGPRLFVSGRALSQTGGHGDMRARSDYLASDAPCPCCVRVGALARVADGVDGVRRAAREELQMGADQIKIMASGGVASPTDPVGAFGYSEDEIRAIVEEARGRQTYVLAHAYTAAAIERAVRCGVRTIEHGNLVDAPTAQLMAEKGAYVVPTLVTYEALANEGAQYGLPPESVAKIADVRDAGLRSLTIYRDAGVKIGFGSDLLGPSQRLQSDEFRIRAEILGPRAVIASATLVGAEVLGMEGKLGRIMPEAIADLLVVDGNPLRDVACLLGQGEHIPMVMKAGKVQFDRLGARS</sequence>
<reference evidence="2 3" key="1">
    <citation type="submission" date="2017-03" db="EMBL/GenBank/DDBJ databases">
        <title>Whole genome sequences of fourteen strains of Bradyrhizobium canariense and one strain of Bradyrhizobium japonicum isolated from Lupinus (Papilionoideae: Genisteae) species in Algeria.</title>
        <authorList>
            <person name="Crovadore J."/>
            <person name="Chekireb D."/>
            <person name="Brachmann A."/>
            <person name="Chablais R."/>
            <person name="Cochard B."/>
            <person name="Lefort F."/>
        </authorList>
    </citation>
    <scope>NUCLEOTIDE SEQUENCE [LARGE SCALE GENOMIC DNA]</scope>
    <source>
        <strain evidence="2 3">UBMA195</strain>
    </source>
</reference>